<dbReference type="Proteomes" id="UP001165653">
    <property type="component" value="Unassembled WGS sequence"/>
</dbReference>
<evidence type="ECO:0000313" key="4">
    <source>
        <dbReference type="EMBL" id="MCW1915210.1"/>
    </source>
</evidence>
<keyword evidence="1" id="KW-0808">Transferase</keyword>
<accession>A0ABT3G5W1</accession>
<evidence type="ECO:0000256" key="1">
    <source>
        <dbReference type="ARBA" id="ARBA00022679"/>
    </source>
</evidence>
<organism evidence="4 5">
    <name type="scientific">Luteolibacter rhizosphaerae</name>
    <dbReference type="NCBI Taxonomy" id="2989719"/>
    <lineage>
        <taxon>Bacteria</taxon>
        <taxon>Pseudomonadati</taxon>
        <taxon>Verrucomicrobiota</taxon>
        <taxon>Verrucomicrobiia</taxon>
        <taxon>Verrucomicrobiales</taxon>
        <taxon>Verrucomicrobiaceae</taxon>
        <taxon>Luteolibacter</taxon>
    </lineage>
</organism>
<evidence type="ECO:0000259" key="3">
    <source>
        <dbReference type="Pfam" id="PF08241"/>
    </source>
</evidence>
<dbReference type="PANTHER" id="PTHR44068">
    <property type="entry name" value="ZGC:194242"/>
    <property type="match status" value="1"/>
</dbReference>
<dbReference type="GO" id="GO:0008168">
    <property type="term" value="F:methyltransferase activity"/>
    <property type="evidence" value="ECO:0007669"/>
    <property type="project" value="UniProtKB-KW"/>
</dbReference>
<dbReference type="GO" id="GO:0032259">
    <property type="term" value="P:methylation"/>
    <property type="evidence" value="ECO:0007669"/>
    <property type="project" value="UniProtKB-KW"/>
</dbReference>
<dbReference type="RefSeq" id="WP_264514750.1">
    <property type="nucleotide sequence ID" value="NZ_JAPDDR010000008.1"/>
</dbReference>
<keyword evidence="2" id="KW-1133">Transmembrane helix</keyword>
<dbReference type="InterPro" id="IPR029063">
    <property type="entry name" value="SAM-dependent_MTases_sf"/>
</dbReference>
<sequence length="283" mass="31327">MISAATTGEAVASHYDELDPYYRSLWGQHVHHGLWETGRESAQEAVIALSHTVARRAGITEGMRVCDVGCGYGGTAHLLAASYGAQVTGITVSPKQYEAAIAQGGANPDFVLRDWMENDFPSASFDAVIAIESTEHLPDVAHGVREMSRVLRPGGRLVICAWMAGPDPEPWEVRHLLKPICREGCLVGMGNKEDYERWIADAGLAMESEEDISRKVRRTWPICIRRTLAGFFADPSLRRYLLSDFSRNRIFALTLMRIWIAYVTGAMRYVVFTATKPPLTGPS</sequence>
<dbReference type="Gene3D" id="3.40.50.150">
    <property type="entry name" value="Vaccinia Virus protein VP39"/>
    <property type="match status" value="1"/>
</dbReference>
<feature type="domain" description="Methyltransferase type 11" evidence="3">
    <location>
        <begin position="67"/>
        <end position="159"/>
    </location>
</feature>
<evidence type="ECO:0000313" key="5">
    <source>
        <dbReference type="Proteomes" id="UP001165653"/>
    </source>
</evidence>
<dbReference type="InterPro" id="IPR050447">
    <property type="entry name" value="Erg6_SMT_methyltransf"/>
</dbReference>
<keyword evidence="2" id="KW-0472">Membrane</keyword>
<dbReference type="EMBL" id="JAPDDR010000008">
    <property type="protein sequence ID" value="MCW1915210.1"/>
    <property type="molecule type" value="Genomic_DNA"/>
</dbReference>
<name>A0ABT3G5W1_9BACT</name>
<dbReference type="Pfam" id="PF08241">
    <property type="entry name" value="Methyltransf_11"/>
    <property type="match status" value="1"/>
</dbReference>
<keyword evidence="2" id="KW-0812">Transmembrane</keyword>
<feature type="transmembrane region" description="Helical" evidence="2">
    <location>
        <begin position="250"/>
        <end position="271"/>
    </location>
</feature>
<keyword evidence="4" id="KW-0489">Methyltransferase</keyword>
<proteinExistence type="predicted"/>
<keyword evidence="5" id="KW-1185">Reference proteome</keyword>
<comment type="caution">
    <text evidence="4">The sequence shown here is derived from an EMBL/GenBank/DDBJ whole genome shotgun (WGS) entry which is preliminary data.</text>
</comment>
<dbReference type="SUPFAM" id="SSF53335">
    <property type="entry name" value="S-adenosyl-L-methionine-dependent methyltransferases"/>
    <property type="match status" value="1"/>
</dbReference>
<dbReference type="InterPro" id="IPR013216">
    <property type="entry name" value="Methyltransf_11"/>
</dbReference>
<reference evidence="4" key="1">
    <citation type="submission" date="2022-10" db="EMBL/GenBank/DDBJ databases">
        <title>Luteolibacter sp. GHJ8, whole genome shotgun sequencing project.</title>
        <authorList>
            <person name="Zhao G."/>
            <person name="Shen L."/>
        </authorList>
    </citation>
    <scope>NUCLEOTIDE SEQUENCE</scope>
    <source>
        <strain evidence="4">GHJ8</strain>
    </source>
</reference>
<dbReference type="CDD" id="cd02440">
    <property type="entry name" value="AdoMet_MTases"/>
    <property type="match status" value="1"/>
</dbReference>
<protein>
    <submittedName>
        <fullName evidence="4">Methyltransferase domain-containing protein</fullName>
    </submittedName>
</protein>
<dbReference type="PANTHER" id="PTHR44068:SF11">
    <property type="entry name" value="GERANYL DIPHOSPHATE 2-C-METHYLTRANSFERASE"/>
    <property type="match status" value="1"/>
</dbReference>
<gene>
    <name evidence="4" type="ORF">OJ996_16610</name>
</gene>
<evidence type="ECO:0000256" key="2">
    <source>
        <dbReference type="SAM" id="Phobius"/>
    </source>
</evidence>